<gene>
    <name evidence="3" type="ORF">ACFOWE_28680</name>
</gene>
<organism evidence="3 4">
    <name type="scientific">Planomonospora corallina</name>
    <dbReference type="NCBI Taxonomy" id="1806052"/>
    <lineage>
        <taxon>Bacteria</taxon>
        <taxon>Bacillati</taxon>
        <taxon>Actinomycetota</taxon>
        <taxon>Actinomycetes</taxon>
        <taxon>Streptosporangiales</taxon>
        <taxon>Streptosporangiaceae</taxon>
        <taxon>Planomonospora</taxon>
    </lineage>
</organism>
<dbReference type="RefSeq" id="WP_377293283.1">
    <property type="nucleotide sequence ID" value="NZ_JBHSBM010000042.1"/>
</dbReference>
<keyword evidence="3" id="KW-0560">Oxidoreductase</keyword>
<dbReference type="NCBIfam" id="TIGR03558">
    <property type="entry name" value="oxido_grp_1"/>
    <property type="match status" value="1"/>
</dbReference>
<dbReference type="Pfam" id="PF00296">
    <property type="entry name" value="Bac_luciferase"/>
    <property type="match status" value="1"/>
</dbReference>
<dbReference type="SUPFAM" id="SSF51679">
    <property type="entry name" value="Bacterial luciferase-like"/>
    <property type="match status" value="1"/>
</dbReference>
<keyword evidence="4" id="KW-1185">Reference proteome</keyword>
<evidence type="ECO:0000259" key="2">
    <source>
        <dbReference type="Pfam" id="PF00296"/>
    </source>
</evidence>
<accession>A0ABV8IKF6</accession>
<dbReference type="InterPro" id="IPR036661">
    <property type="entry name" value="Luciferase-like_sf"/>
</dbReference>
<dbReference type="EC" id="1.-.-.-" evidence="3"/>
<evidence type="ECO:0000313" key="4">
    <source>
        <dbReference type="Proteomes" id="UP001595850"/>
    </source>
</evidence>
<comment type="caution">
    <text evidence="3">The sequence shown here is derived from an EMBL/GenBank/DDBJ whole genome shotgun (WGS) entry which is preliminary data.</text>
</comment>
<feature type="domain" description="Luciferase-like" evidence="2">
    <location>
        <begin position="10"/>
        <end position="293"/>
    </location>
</feature>
<name>A0ABV8IKF6_9ACTN</name>
<dbReference type="GO" id="GO:0016491">
    <property type="term" value="F:oxidoreductase activity"/>
    <property type="evidence" value="ECO:0007669"/>
    <property type="project" value="UniProtKB-KW"/>
</dbReference>
<reference evidence="4" key="1">
    <citation type="journal article" date="2019" name="Int. J. Syst. Evol. Microbiol.">
        <title>The Global Catalogue of Microorganisms (GCM) 10K type strain sequencing project: providing services to taxonomists for standard genome sequencing and annotation.</title>
        <authorList>
            <consortium name="The Broad Institute Genomics Platform"/>
            <consortium name="The Broad Institute Genome Sequencing Center for Infectious Disease"/>
            <person name="Wu L."/>
            <person name="Ma J."/>
        </authorList>
    </citation>
    <scope>NUCLEOTIDE SEQUENCE [LARGE SCALE GENOMIC DNA]</scope>
    <source>
        <strain evidence="4">TBRC 4489</strain>
    </source>
</reference>
<dbReference type="Gene3D" id="3.20.20.30">
    <property type="entry name" value="Luciferase-like domain"/>
    <property type="match status" value="1"/>
</dbReference>
<evidence type="ECO:0000256" key="1">
    <source>
        <dbReference type="ARBA" id="ARBA00007789"/>
    </source>
</evidence>
<dbReference type="Proteomes" id="UP001595850">
    <property type="component" value="Unassembled WGS sequence"/>
</dbReference>
<dbReference type="PANTHER" id="PTHR30137:SF6">
    <property type="entry name" value="LUCIFERASE-LIKE MONOOXYGENASE"/>
    <property type="match status" value="1"/>
</dbReference>
<dbReference type="InterPro" id="IPR011251">
    <property type="entry name" value="Luciferase-like_dom"/>
</dbReference>
<dbReference type="EMBL" id="JBHSBM010000042">
    <property type="protein sequence ID" value="MFC4062295.1"/>
    <property type="molecule type" value="Genomic_DNA"/>
</dbReference>
<dbReference type="InterPro" id="IPR019949">
    <property type="entry name" value="CmoO-like"/>
</dbReference>
<comment type="similarity">
    <text evidence="1">To bacterial alkanal monooxygenase alpha and beta chains.</text>
</comment>
<protein>
    <submittedName>
        <fullName evidence="3">LLM class flavin-dependent oxidoreductase</fullName>
        <ecNumber evidence="3">1.-.-.-</ecNumber>
    </submittedName>
</protein>
<evidence type="ECO:0000313" key="3">
    <source>
        <dbReference type="EMBL" id="MFC4062295.1"/>
    </source>
</evidence>
<sequence length="333" mass="35675">MALPRPLPLSILDLAHIGDGETAADSFDASVALARRAEELGYLRVWYAEHHNMDTIASSATSVLIAHVAAHTRTIRLGAGGVMLPNHSPLTIAEQFGTLETLHPGRIDLGLGRAPGSDQQTMRALRRGPASADAFPEDVLELQGYLTGETRIPGVNATPGRGTDVPLYILGSSLFGAKLAAALGLPYAFASHFAPDALEEAVALYRREFRPSAQLDRPYVIAGVNVIAADTAQEAQEQFLDAKRKRVSLLLGRGRTFTPEEADMVLESPAGRQLLNMARYSAVGTPAEVEEYLGRFAGHAQADELIVVSMAPDRKAWLRSVELLADVHGLTAA</sequence>
<proteinExistence type="predicted"/>
<dbReference type="PANTHER" id="PTHR30137">
    <property type="entry name" value="LUCIFERASE-LIKE MONOOXYGENASE"/>
    <property type="match status" value="1"/>
</dbReference>
<dbReference type="InterPro" id="IPR050766">
    <property type="entry name" value="Bact_Lucif_Oxidored"/>
</dbReference>